<gene>
    <name evidence="4" type="ORF">ACFSAU_09050</name>
</gene>
<evidence type="ECO:0000259" key="3">
    <source>
        <dbReference type="PROSITE" id="PS01031"/>
    </source>
</evidence>
<dbReference type="PANTHER" id="PTHR11527">
    <property type="entry name" value="HEAT-SHOCK PROTEIN 20 FAMILY MEMBER"/>
    <property type="match status" value="1"/>
</dbReference>
<name>A0ABD6BSU2_9EURY</name>
<dbReference type="EMBL" id="JBHUCZ010000007">
    <property type="protein sequence ID" value="MFD1567639.1"/>
    <property type="molecule type" value="Genomic_DNA"/>
</dbReference>
<dbReference type="InterPro" id="IPR031107">
    <property type="entry name" value="Small_HSP"/>
</dbReference>
<evidence type="ECO:0000313" key="5">
    <source>
        <dbReference type="Proteomes" id="UP001597139"/>
    </source>
</evidence>
<dbReference type="InterPro" id="IPR008978">
    <property type="entry name" value="HSP20-like_chaperone"/>
</dbReference>
<reference evidence="4 5" key="1">
    <citation type="journal article" date="2019" name="Int. J. Syst. Evol. Microbiol.">
        <title>The Global Catalogue of Microorganisms (GCM) 10K type strain sequencing project: providing services to taxonomists for standard genome sequencing and annotation.</title>
        <authorList>
            <consortium name="The Broad Institute Genomics Platform"/>
            <consortium name="The Broad Institute Genome Sequencing Center for Infectious Disease"/>
            <person name="Wu L."/>
            <person name="Ma J."/>
        </authorList>
    </citation>
    <scope>NUCLEOTIDE SEQUENCE [LARGE SCALE GENOMIC DNA]</scope>
    <source>
        <strain evidence="4 5">CGMCC 1.12859</strain>
    </source>
</reference>
<dbReference type="Gene3D" id="2.60.40.790">
    <property type="match status" value="1"/>
</dbReference>
<evidence type="ECO:0000256" key="1">
    <source>
        <dbReference type="PROSITE-ProRule" id="PRU00285"/>
    </source>
</evidence>
<dbReference type="PROSITE" id="PS01031">
    <property type="entry name" value="SHSP"/>
    <property type="match status" value="1"/>
</dbReference>
<dbReference type="RefSeq" id="WP_267647402.1">
    <property type="nucleotide sequence ID" value="NZ_JANHGR010000002.1"/>
</dbReference>
<feature type="domain" description="SHSP" evidence="3">
    <location>
        <begin position="27"/>
        <end position="137"/>
    </location>
</feature>
<dbReference type="CDD" id="cd06464">
    <property type="entry name" value="ACD_sHsps-like"/>
    <property type="match status" value="1"/>
</dbReference>
<evidence type="ECO:0000313" key="4">
    <source>
        <dbReference type="EMBL" id="MFD1567639.1"/>
    </source>
</evidence>
<comment type="similarity">
    <text evidence="1 2">Belongs to the small heat shock protein (HSP20) family.</text>
</comment>
<sequence>MRTDTFDDIDRLFDRMQRVAGFEQSGGWHGDGSMRVDLSEHDDDLVVVADLPGFDREEIDLSVDDDRLVIGASHDEMADDEGESYLRRERRSSAIRRTIALPTTVDAEAAHASYTNGVLTVTLPKKMADDGHRIDID</sequence>
<protein>
    <submittedName>
        <fullName evidence="4">Hsp20/alpha crystallin family protein</fullName>
    </submittedName>
</protein>
<organism evidence="4 5">
    <name type="scientific">Halolamina litorea</name>
    <dbReference type="NCBI Taxonomy" id="1515593"/>
    <lineage>
        <taxon>Archaea</taxon>
        <taxon>Methanobacteriati</taxon>
        <taxon>Methanobacteriota</taxon>
        <taxon>Stenosarchaea group</taxon>
        <taxon>Halobacteria</taxon>
        <taxon>Halobacteriales</taxon>
        <taxon>Haloferacaceae</taxon>
    </lineage>
</organism>
<dbReference type="InterPro" id="IPR002068">
    <property type="entry name" value="A-crystallin/Hsp20_dom"/>
</dbReference>
<comment type="caution">
    <text evidence="4">The sequence shown here is derived from an EMBL/GenBank/DDBJ whole genome shotgun (WGS) entry which is preliminary data.</text>
</comment>
<evidence type="ECO:0000256" key="2">
    <source>
        <dbReference type="RuleBase" id="RU003616"/>
    </source>
</evidence>
<dbReference type="AlphaFoldDB" id="A0ABD6BSU2"/>
<dbReference type="SUPFAM" id="SSF49764">
    <property type="entry name" value="HSP20-like chaperones"/>
    <property type="match status" value="1"/>
</dbReference>
<dbReference type="Proteomes" id="UP001597139">
    <property type="component" value="Unassembled WGS sequence"/>
</dbReference>
<accession>A0ABD6BSU2</accession>
<keyword evidence="5" id="KW-1185">Reference proteome</keyword>
<dbReference type="Pfam" id="PF00011">
    <property type="entry name" value="HSP20"/>
    <property type="match status" value="1"/>
</dbReference>
<proteinExistence type="inferred from homology"/>